<dbReference type="Proteomes" id="UP000324585">
    <property type="component" value="Unassembled WGS sequence"/>
</dbReference>
<evidence type="ECO:0000313" key="2">
    <source>
        <dbReference type="Proteomes" id="UP000324585"/>
    </source>
</evidence>
<comment type="caution">
    <text evidence="1">The sequence shown here is derived from an EMBL/GenBank/DDBJ whole genome shotgun (WGS) entry which is preliminary data.</text>
</comment>
<dbReference type="OrthoDB" id="185373at2759"/>
<dbReference type="EMBL" id="VRMN01000004">
    <property type="protein sequence ID" value="KAA8494367.1"/>
    <property type="molecule type" value="Genomic_DNA"/>
</dbReference>
<organism evidence="1 2">
    <name type="scientific">Porphyridium purpureum</name>
    <name type="common">Red alga</name>
    <name type="synonym">Porphyridium cruentum</name>
    <dbReference type="NCBI Taxonomy" id="35688"/>
    <lineage>
        <taxon>Eukaryota</taxon>
        <taxon>Rhodophyta</taxon>
        <taxon>Bangiophyceae</taxon>
        <taxon>Porphyridiales</taxon>
        <taxon>Porphyridiaceae</taxon>
        <taxon>Porphyridium</taxon>
    </lineage>
</organism>
<protein>
    <submittedName>
        <fullName evidence="1">Putative pentatricopeptide repeat-containing protein</fullName>
    </submittedName>
</protein>
<dbReference type="Gene3D" id="1.25.40.10">
    <property type="entry name" value="Tetratricopeptide repeat domain"/>
    <property type="match status" value="2"/>
</dbReference>
<sequence>MACAWLQRGRYLLRRTSASCAPPGVRREFHSARAFDEYSVPPRSSESAAFSAYRHTHELNEQLKLMLAAGAPLPRVEHYMSSSGVGRPSGPRLDKISLTLALRIARSAQNYLPHRRLGFAVRMLQLARQHGVAIDAYKLAHIMPLARPCRKANVVLAVKRLAEAPADRSPSGRMLNEVTYQGLITHFASCGRLDLMQRTFEEFVCLRNDQVSAHTFVRVIDGFLANDHPGAAMDVWKIMCAPPYLERMVFDAYVLESGARICMVVDDEEEARWIEAMFARIGVSSGQPVDRQQDAQSVARDTPTEPVQILAEPQPTNVLNNRLQTALFEKWDARRVQNLLDGWRLTRLDSLSLSLLLRIARDSPQLSNREKLSFAIRALQRARGHGVKPHARQFTHLLSLATACRKANVILVAKKLCSQNGQSLDFFAYKGLIMHFAQCQRPFLMKDMFDEMILVHGSADSTAVVSVMRGFLTTGHHEKALQVWNLSRSETFAQRIVLSPDMLTCGALICGLEGHDTVHVAEEVSKQYIEMNIAPGAWKLKNLAAAFIRSGRFEEAREHMLWCVRTCDRPPLAPELTLYISECIKRDQPAELLPLVQVFVVARHGKPHADKIKWPLAVQQYVETLRNAAFEKQLDARIVKEHVEIALGPEAAMKPRTVKGKVENKVENHVTE</sequence>
<reference evidence="2" key="1">
    <citation type="journal article" date="2019" name="Nat. Commun.">
        <title>Expansion of phycobilisome linker gene families in mesophilic red algae.</title>
        <authorList>
            <person name="Lee J."/>
            <person name="Kim D."/>
            <person name="Bhattacharya D."/>
            <person name="Yoon H.S."/>
        </authorList>
    </citation>
    <scope>NUCLEOTIDE SEQUENCE [LARGE SCALE GENOMIC DNA]</scope>
    <source>
        <strain evidence="2">CCMP 1328</strain>
    </source>
</reference>
<accession>A0A5J4YVD6</accession>
<dbReference type="AlphaFoldDB" id="A0A5J4YVD6"/>
<proteinExistence type="predicted"/>
<evidence type="ECO:0000313" key="1">
    <source>
        <dbReference type="EMBL" id="KAA8494367.1"/>
    </source>
</evidence>
<dbReference type="InterPro" id="IPR050667">
    <property type="entry name" value="PPR-containing_protein"/>
</dbReference>
<dbReference type="PANTHER" id="PTHR47939">
    <property type="entry name" value="MEMBRANE-ASSOCIATED SALT-INDUCIBLE PROTEIN-LIKE"/>
    <property type="match status" value="1"/>
</dbReference>
<gene>
    <name evidence="1" type="ORF">FVE85_2608</name>
</gene>
<dbReference type="InterPro" id="IPR011990">
    <property type="entry name" value="TPR-like_helical_dom_sf"/>
</dbReference>
<name>A0A5J4YVD6_PORPP</name>
<dbReference type="PANTHER" id="PTHR47939:SF11">
    <property type="entry name" value="TETRATRICOPEPTIDE-LIKE HELICAL DOMAIN SUPERFAMILY"/>
    <property type="match status" value="1"/>
</dbReference>
<keyword evidence="2" id="KW-1185">Reference proteome</keyword>